<reference evidence="2 3" key="1">
    <citation type="submission" date="2015-03" db="EMBL/GenBank/DDBJ databases">
        <title>Genome assembly of Sandaracinus amylolyticus DSM 53668.</title>
        <authorList>
            <person name="Sharma G."/>
            <person name="Subramanian S."/>
        </authorList>
    </citation>
    <scope>NUCLEOTIDE SEQUENCE [LARGE SCALE GENOMIC DNA]</scope>
    <source>
        <strain evidence="2 3">DSM 53668</strain>
    </source>
</reference>
<evidence type="ECO:0000259" key="1">
    <source>
        <dbReference type="Pfam" id="PF12275"/>
    </source>
</evidence>
<feature type="domain" description="DUF3616" evidence="1">
    <location>
        <begin position="31"/>
        <end position="350"/>
    </location>
</feature>
<gene>
    <name evidence="2" type="ORF">DB32_006703</name>
</gene>
<sequence length="354" mass="38725">MPSTMGARTGCLLGRIRLGFGGDAGIAVPENLSAVTRQGDGTLWLAADELAALDVLRPEGPRAHAYHGHRRIPIASALGLEEDCEIDIEGLDLEGGALWVVGSHSAKRKKPKRKGKQDLARLAEIETDLSRFVLTRIPLENGSLQLDRRAHLSAHDEGAASLIDLLEGDEHLDPFLPREGRVPIPGKDNGFDVEGLAVHDDCVLIGLRGPVLRGWAFVVELAVEPQEGGALSPRRRRKRVYRKHALDLDGLGVRELMIHGDDVLVVAGPTMTLDGAHRVFRWRRDTGRDDTLVQQGDALEPLFDLPMQVGRDRAEGACTFDWFDEGDSMLVVYDAPSEMRRVGEDSVLADVFAL</sequence>
<dbReference type="InterPro" id="IPR022060">
    <property type="entry name" value="DUF3616"/>
</dbReference>
<dbReference type="Pfam" id="PF12275">
    <property type="entry name" value="DUF3616"/>
    <property type="match status" value="1"/>
</dbReference>
<dbReference type="Proteomes" id="UP000034883">
    <property type="component" value="Chromosome"/>
</dbReference>
<evidence type="ECO:0000313" key="3">
    <source>
        <dbReference type="Proteomes" id="UP000034883"/>
    </source>
</evidence>
<dbReference type="STRING" id="927083.DB32_006703"/>
<name>A0A0F6SGZ5_9BACT</name>
<keyword evidence="3" id="KW-1185">Reference proteome</keyword>
<evidence type="ECO:0000313" key="2">
    <source>
        <dbReference type="EMBL" id="AKF09554.1"/>
    </source>
</evidence>
<dbReference type="AlphaFoldDB" id="A0A0F6SGZ5"/>
<protein>
    <recommendedName>
        <fullName evidence="1">DUF3616 domain-containing protein</fullName>
    </recommendedName>
</protein>
<dbReference type="EMBL" id="CP011125">
    <property type="protein sequence ID" value="AKF09554.1"/>
    <property type="molecule type" value="Genomic_DNA"/>
</dbReference>
<proteinExistence type="predicted"/>
<dbReference type="KEGG" id="samy:DB32_006703"/>
<accession>A0A0F6SGZ5</accession>
<organism evidence="2 3">
    <name type="scientific">Sandaracinus amylolyticus</name>
    <dbReference type="NCBI Taxonomy" id="927083"/>
    <lineage>
        <taxon>Bacteria</taxon>
        <taxon>Pseudomonadati</taxon>
        <taxon>Myxococcota</taxon>
        <taxon>Polyangia</taxon>
        <taxon>Polyangiales</taxon>
        <taxon>Sandaracinaceae</taxon>
        <taxon>Sandaracinus</taxon>
    </lineage>
</organism>